<evidence type="ECO:0000256" key="1">
    <source>
        <dbReference type="SAM" id="Phobius"/>
    </source>
</evidence>
<feature type="transmembrane region" description="Helical" evidence="1">
    <location>
        <begin position="145"/>
        <end position="166"/>
    </location>
</feature>
<feature type="transmembrane region" description="Helical" evidence="1">
    <location>
        <begin position="110"/>
        <end position="133"/>
    </location>
</feature>
<proteinExistence type="predicted"/>
<dbReference type="RefSeq" id="WP_199034133.1">
    <property type="nucleotide sequence ID" value="NZ_JAELXS010000001.1"/>
</dbReference>
<keyword evidence="1" id="KW-1133">Transmembrane helix</keyword>
<keyword evidence="1" id="KW-0472">Membrane</keyword>
<reference evidence="3" key="1">
    <citation type="submission" date="2020-12" db="EMBL/GenBank/DDBJ databases">
        <title>Hymenobacter sp.</title>
        <authorList>
            <person name="Kim M.K."/>
        </authorList>
    </citation>
    <scope>NUCLEOTIDE SEQUENCE [LARGE SCALE GENOMIC DNA]</scope>
    <source>
        <strain evidence="3">BT553</strain>
    </source>
</reference>
<sequence length="183" mass="20904">MFVRTLLLTIVFLTWRDGFSRRHPSWVEHATRWSMFAMLTQMLYLLVILPIHLLLYVIHLSNADKAADVIYLDDVLRVLVFAGIALMIVTGTQLAGFARTVMKKFEKQRWTALFLATIASGLFLYISYVTTMSTTMLDIRQGDNGILALFMVAWTLMIGRVCAVLFDRGRDSWDLGVAAFMKK</sequence>
<evidence type="ECO:0000313" key="3">
    <source>
        <dbReference type="Proteomes" id="UP000640426"/>
    </source>
</evidence>
<comment type="caution">
    <text evidence="2">The sequence shown here is derived from an EMBL/GenBank/DDBJ whole genome shotgun (WGS) entry which is preliminary data.</text>
</comment>
<keyword evidence="1" id="KW-0812">Transmembrane</keyword>
<feature type="transmembrane region" description="Helical" evidence="1">
    <location>
        <begin position="78"/>
        <end position="98"/>
    </location>
</feature>
<keyword evidence="3" id="KW-1185">Reference proteome</keyword>
<evidence type="ECO:0000313" key="2">
    <source>
        <dbReference type="EMBL" id="MBJ6120360.1"/>
    </source>
</evidence>
<accession>A0ABS0XKK8</accession>
<protein>
    <recommendedName>
        <fullName evidence="4">Transmembrane protein</fullName>
    </recommendedName>
</protein>
<gene>
    <name evidence="2" type="ORF">JAO74_01000</name>
</gene>
<evidence type="ECO:0008006" key="4">
    <source>
        <dbReference type="Google" id="ProtNLM"/>
    </source>
</evidence>
<feature type="transmembrane region" description="Helical" evidence="1">
    <location>
        <begin position="36"/>
        <end position="58"/>
    </location>
</feature>
<organism evidence="2 3">
    <name type="scientific">Sphingomonas mollis</name>
    <dbReference type="NCBI Taxonomy" id="2795726"/>
    <lineage>
        <taxon>Bacteria</taxon>
        <taxon>Pseudomonadati</taxon>
        <taxon>Pseudomonadota</taxon>
        <taxon>Alphaproteobacteria</taxon>
        <taxon>Sphingomonadales</taxon>
        <taxon>Sphingomonadaceae</taxon>
        <taxon>Sphingomonas</taxon>
    </lineage>
</organism>
<dbReference type="Proteomes" id="UP000640426">
    <property type="component" value="Unassembled WGS sequence"/>
</dbReference>
<dbReference type="EMBL" id="JAELXS010000001">
    <property type="protein sequence ID" value="MBJ6120360.1"/>
    <property type="molecule type" value="Genomic_DNA"/>
</dbReference>
<name>A0ABS0XKK8_9SPHN</name>